<dbReference type="Pfam" id="PF17517">
    <property type="entry name" value="IgGFc_binding"/>
    <property type="match status" value="1"/>
</dbReference>
<keyword evidence="3" id="KW-0677">Repeat</keyword>
<dbReference type="InterPro" id="IPR050780">
    <property type="entry name" value="Mucin_vWF_Thrombospondin_sf"/>
</dbReference>
<feature type="domain" description="VWFD" evidence="6">
    <location>
        <begin position="1695"/>
        <end position="1875"/>
    </location>
</feature>
<dbReference type="CDD" id="cd19941">
    <property type="entry name" value="TIL"/>
    <property type="match status" value="6"/>
</dbReference>
<comment type="caution">
    <text evidence="7">The sequence shown here is derived from an EMBL/GenBank/DDBJ whole genome shotgun (WGS) entry which is preliminary data.</text>
</comment>
<dbReference type="InterPro" id="IPR001007">
    <property type="entry name" value="VWF_dom"/>
</dbReference>
<evidence type="ECO:0000259" key="6">
    <source>
        <dbReference type="PROSITE" id="PS51233"/>
    </source>
</evidence>
<dbReference type="SMART" id="SM00215">
    <property type="entry name" value="VWC_out"/>
    <property type="match status" value="6"/>
</dbReference>
<feature type="domain" description="VWFD" evidence="6">
    <location>
        <begin position="2861"/>
        <end position="3036"/>
    </location>
</feature>
<dbReference type="InterPro" id="IPR001846">
    <property type="entry name" value="VWF_type-D"/>
</dbReference>
<dbReference type="FunFam" id="2.10.25.10:FF:000055">
    <property type="entry name" value="alpha-tectorin isoform X1"/>
    <property type="match status" value="4"/>
</dbReference>
<reference evidence="7" key="1">
    <citation type="journal article" date="2022" name="bioRxiv">
        <title>Sequencing and chromosome-scale assembly of the giantPleurodeles waltlgenome.</title>
        <authorList>
            <person name="Brown T."/>
            <person name="Elewa A."/>
            <person name="Iarovenko S."/>
            <person name="Subramanian E."/>
            <person name="Araus A.J."/>
            <person name="Petzold A."/>
            <person name="Susuki M."/>
            <person name="Suzuki K.-i.T."/>
            <person name="Hayashi T."/>
            <person name="Toyoda A."/>
            <person name="Oliveira C."/>
            <person name="Osipova E."/>
            <person name="Leigh N.D."/>
            <person name="Simon A."/>
            <person name="Yun M.H."/>
        </authorList>
    </citation>
    <scope>NUCLEOTIDE SEQUENCE</scope>
    <source>
        <strain evidence="7">20211129_DDA</strain>
        <tissue evidence="7">Liver</tissue>
    </source>
</reference>
<dbReference type="Pfam" id="PF08742">
    <property type="entry name" value="C8"/>
    <property type="match status" value="6"/>
</dbReference>
<protein>
    <recommendedName>
        <fullName evidence="6">VWFD domain-containing protein</fullName>
    </recommendedName>
</protein>
<keyword evidence="8" id="KW-1185">Reference proteome</keyword>
<dbReference type="Pfam" id="PF01826">
    <property type="entry name" value="TIL"/>
    <property type="match status" value="6"/>
</dbReference>
<dbReference type="Pfam" id="PF12714">
    <property type="entry name" value="TILa"/>
    <property type="match status" value="5"/>
</dbReference>
<evidence type="ECO:0000256" key="3">
    <source>
        <dbReference type="ARBA" id="ARBA00022737"/>
    </source>
</evidence>
<dbReference type="EMBL" id="JANPWB010000011">
    <property type="protein sequence ID" value="KAJ1132305.1"/>
    <property type="molecule type" value="Genomic_DNA"/>
</dbReference>
<dbReference type="SMART" id="SM00214">
    <property type="entry name" value="VWC"/>
    <property type="match status" value="5"/>
</dbReference>
<dbReference type="PROSITE" id="PS51233">
    <property type="entry name" value="VWFD"/>
    <property type="match status" value="7"/>
</dbReference>
<dbReference type="Proteomes" id="UP001066276">
    <property type="component" value="Chromosome 7"/>
</dbReference>
<evidence type="ECO:0000256" key="4">
    <source>
        <dbReference type="ARBA" id="ARBA00023157"/>
    </source>
</evidence>
<sequence>MHGAGTAASCPVPEGVCLGGGVRKLAVGWHLRLSPGSSAAMGDKKLLLLWALLVVLSGPCSADTLGKNFVTVFMQNYLPKYEEPTLQVLITGYSASTKVTVVLQKTSFAKVVTVNERETVAVQVPSTANIIGTAKFCNPVTIQADKDISVLSVNSKKLSTATTIVYPTQDWGTEYYIVTPLDGPTDSFKEFSIINNEEANNVEIYLKGEVTFQEKKYPAGSTLSVMLESLQAIQIQSKDDLSGTRIVSSKPSAVLTGHTCTWKNTKCNHVCQQLLPTTSWGNTFIVPAIPFQTRSDFVFIAASKSTRLDYQAGSSKETKTLGAGEVVKLEVKVASPLYIKATAGIQVILYFTGWTASDRTPYDPFIINIPDVDSYCMSYYTYGLKDFDNNAILVAKTPASAKMTLNKASISGLKWSPIEGTEFSWSTFNVGRDFSLSMIDGSSPFGLLSFGLSNMDGYGSPGTCIARKAKASCSSVSCRQKETCKLIGDQPVCVPQSEAVCWGWGDPHYHTFDGRNYDFQGTCTYTIAKTCGADNTLPVFNIKAKNENRGSTKVSYVSFVTIEVYDYTISLVRFEYGQVRVNNEKLSLPVILNDGKLRLYQSGGSILIQTDFTLKVYYDWNYFLKVEISSSFFDNVCGLCGNYNGNPNDDFRTPSGALAPNPIDFGTSWKVEDGDRFCWHNCNGVCKTCSADLVKKYEDQAVCGLITKLVTGPFRECHAVVDPKIYMDNCVYDMCMNDGFKQILCQALKTYTDTCQRKNIMVYEWRSIAGCPVQCPPNSQYVTCGSACPATCNDDAVPEKCSEACVETCQCNPGFVLKEGKCIAKSTCGCVFEGRQYAPGQKFWGNDKCTKQCLCNPDTNKVECKETKCKSTEKCDVVKGIRDCYPLSYGTCSASGDPHYVTFDGVRYNFMGTCVYQFAGLCKKSDDLVDFQVFVQNDNRGSKVVSYTSLVQVKVCDFDIIISREYPNKIMLNGLLINLPYSVDNGKLSIYKQGYQCYVQTSFGLLVTYDWQSYVSVKIPSTYADSVCGLCGDFNGDRSKELTMKNNILTTDAIAFGKSWKVRDVPGCSEADKADCSDLPSVEREQREKKKECFVLVDPSGPFRDCHAVIDPQGAFKDCVYDTCFYKGRQDIICQVIASYAAACQDAGITVYAWRSAKFCSPVCGKNSHYEVCPSGCPTTCSSFTRRVECNSNCKEGCTCDEGFVLSGGQCVPVSQCGCEYNGIYYKSGEVFYPNGQCSNQCTCKAGGSVECKAFSCSANEECKVINGIQKCQPIGSAQCSAAGDPHYRSFDGLAFDFQGTCTYTLSRTTDLKNNLVPFDISVENEKYGNGKVAVTKLVVVDVYGYNLMLMQNKRGIVRVDGINSNLPLTLNDGQLRVYQHGIRIVVETDFGLVVSYDLVYHVVVTVPGNYKGQLAGLCGNYNGDTKDEFMLPSKTLASDATKFGTGWRVNIAGVSCNEGCGGSGNACPVCPDAKMNIFKQDNYCGFLKQASGPLSACFATIKPDVYYNNCIFDLCAGNGDQKVLCHSIQSYVAACQAAGITIQPWRSDSFCPLSCPSNSHYAMCADICSTSCAGITDMAKCPTACAEGCECDDGFFFDGQGCVSMDNCGCFENGKYYNPDETVVSADCKQVCTCLATGGVFCEDLNCASDEKCFIKDGIAGCVNKDPCKSMKCRTKETCKIKDGNPVCVPDYSGTCWGWGDPHYHTYDGYNYDFQGTCSYTISKYCGTDPTLVPFVIDEKNDNRGNQVVSYVRLVNVYVYGYKISIYKGEIGKIRINDEVTSLPVTLNDGQIQVVQSGAVALLQTDFGLQVSYEWNWHLIITIPSSYYGATCGLCGNFNQNAGDDMQTPDGTKATSIVDWAKSWQVPDRDPFCFHVCKGVCPTCDDSKRALYGSEQFCGIISKTASGAFRECHSKFNPDNFFDSCLYDVCINGGAKQFLCQALSVYATTCRKEGIKIYDWRTPAGCPLPCGENSHYEACGNACPATCSDRTAPATCTRPCVETCQCNDGYVLSVDKCVPVGSCGCTSNGLYYKPNEEFWSDDKCQVRCKCDPTLGMVVCKNTKCKDSEKCMVVNGVRDCFPVSYSTCTGTGDPHYTTFDGYRYDFMGTCVYQLVGLVSKDPSLTAFTVTVQNDNRGSKTVSYTKVVTLEAYGITITLSKDFPRQILVDGLLTALPLYFQTNKITAYISGGSAVIKTDFDVTVTFDWNSHVTVTLPSTYANAVGGLCGNDNKVGSDDLTMKSGVKATTVAQFADSWKIRDVPGCTPECTGSCPLCTDAQKEKYKSGQYCGVVNKVNGPFSKCYNTIDPTPFFNNCLFDACQYKGHFSASCNAITAYVTACQALGIQIQEWRTPSFCSPSCPLNMHYEVCGNGCPATCLGLSPPTGCNAPCTEGCFCNNGFILSGDKCVPVAQCGCVYNERYYKKGQEFYPSGLCKERCTCGDNGAVECKKVSCGANEECKVVNGIQGCQPIEFGKCVASGDPHYISFDGLSFDFQGTCTYTLTKVIEDDSRLQTFSVVAENESYGNGNVAVTRMVAVSVYGYTVIIERGMQWKVKVDGEINNLPLTLNDGTILINQEGINIVLQTDFGLTVLYDTVYYVMISVPSTYKGKLGGICGNFNGNNKDEFQLPNKNIATNVKDFGIAWKVTIAGAKCTDDCVGQCPVCDATKIAPYKSTDSCGMITNTAGPFKNCHSKVSPTAYYNHCTYDLCAVAGSGDILCKSLQAYAAACQAAGVTISPWRTASFCPFTCGTNSHYELCTSTCDFGCALLAGPSQCTKGCFEGCQCDDEYVFNGDSCVSMNECGCVYNGKYLKLDESFVSPDCSQICTCSAAGGVFCEALSCAEGEFCMLRQGVRGCFRKEGKCTMTPGPQFNTFDGISGMVSCKGPYEVTSLCDATSKAWFRIVVDFQLCNADGAKVAQLVHVYFRDAYISISKSQKAWRDGRELSFPAKISDSVSVTIKDDSVVVEQENRFRVQLTASGSVTVTATQDMANSLCGACGNFNGDKGDDLKTANGKVTGVITDVITSWKAQDLATCNS</sequence>
<dbReference type="SMART" id="SM00216">
    <property type="entry name" value="VWD"/>
    <property type="match status" value="7"/>
</dbReference>
<dbReference type="FunFam" id="2.10.25.10:FF:000153">
    <property type="entry name" value="MUC5B isoform 1"/>
    <property type="match status" value="1"/>
</dbReference>
<organism evidence="7 8">
    <name type="scientific">Pleurodeles waltl</name>
    <name type="common">Iberian ribbed newt</name>
    <dbReference type="NCBI Taxonomy" id="8319"/>
    <lineage>
        <taxon>Eukaryota</taxon>
        <taxon>Metazoa</taxon>
        <taxon>Chordata</taxon>
        <taxon>Craniata</taxon>
        <taxon>Vertebrata</taxon>
        <taxon>Euteleostomi</taxon>
        <taxon>Amphibia</taxon>
        <taxon>Batrachia</taxon>
        <taxon>Caudata</taxon>
        <taxon>Salamandroidea</taxon>
        <taxon>Salamandridae</taxon>
        <taxon>Pleurodelinae</taxon>
        <taxon>Pleurodeles</taxon>
    </lineage>
</organism>
<dbReference type="PANTHER" id="PTHR11339">
    <property type="entry name" value="EXTRACELLULAR MATRIX GLYCOPROTEIN RELATED"/>
    <property type="match status" value="1"/>
</dbReference>
<dbReference type="GO" id="GO:0005615">
    <property type="term" value="C:extracellular space"/>
    <property type="evidence" value="ECO:0007669"/>
    <property type="project" value="TreeGrafter"/>
</dbReference>
<dbReference type="GO" id="GO:0031012">
    <property type="term" value="C:extracellular matrix"/>
    <property type="evidence" value="ECO:0007669"/>
    <property type="project" value="TreeGrafter"/>
</dbReference>
<evidence type="ECO:0000256" key="2">
    <source>
        <dbReference type="ARBA" id="ARBA00022525"/>
    </source>
</evidence>
<dbReference type="InterPro" id="IPR036084">
    <property type="entry name" value="Ser_inhib-like_sf"/>
</dbReference>
<gene>
    <name evidence="7" type="ORF">NDU88_010631</name>
</gene>
<proteinExistence type="predicted"/>
<evidence type="ECO:0000256" key="1">
    <source>
        <dbReference type="ARBA" id="ARBA00004613"/>
    </source>
</evidence>
<keyword evidence="2" id="KW-0964">Secreted</keyword>
<feature type="domain" description="VWFD" evidence="6">
    <location>
        <begin position="2086"/>
        <end position="2265"/>
    </location>
</feature>
<accession>A0AAV7Q2S8</accession>
<dbReference type="PANTHER" id="PTHR11339:SF244">
    <property type="entry name" value="IGGFC-BINDING PROTEIN"/>
    <property type="match status" value="1"/>
</dbReference>
<dbReference type="Gene3D" id="2.10.25.10">
    <property type="entry name" value="Laminin"/>
    <property type="match status" value="6"/>
</dbReference>
<dbReference type="InterPro" id="IPR035234">
    <property type="entry name" value="IgGFc-bd_N"/>
</dbReference>
<evidence type="ECO:0000313" key="8">
    <source>
        <dbReference type="Proteomes" id="UP001066276"/>
    </source>
</evidence>
<dbReference type="InterPro" id="IPR002919">
    <property type="entry name" value="TIL_dom"/>
</dbReference>
<dbReference type="SUPFAM" id="SSF57603">
    <property type="entry name" value="FnI-like domain"/>
    <property type="match status" value="1"/>
</dbReference>
<feature type="domain" description="VWFD" evidence="6">
    <location>
        <begin position="499"/>
        <end position="679"/>
    </location>
</feature>
<name>A0AAV7Q2S8_PLEWA</name>
<evidence type="ECO:0000256" key="5">
    <source>
        <dbReference type="ARBA" id="ARBA00023180"/>
    </source>
</evidence>
<dbReference type="InterPro" id="IPR014853">
    <property type="entry name" value="VWF/SSPO/ZAN-like_Cys-rich_dom"/>
</dbReference>
<feature type="domain" description="VWFD" evidence="6">
    <location>
        <begin position="2474"/>
        <end position="2654"/>
    </location>
</feature>
<feature type="domain" description="VWFD" evidence="6">
    <location>
        <begin position="1278"/>
        <end position="1458"/>
    </location>
</feature>
<keyword evidence="4" id="KW-1015">Disulfide bond</keyword>
<keyword evidence="5" id="KW-0325">Glycoprotein</keyword>
<evidence type="ECO:0000313" key="7">
    <source>
        <dbReference type="EMBL" id="KAJ1132305.1"/>
    </source>
</evidence>
<comment type="subcellular location">
    <subcellularLocation>
        <location evidence="1">Secreted</location>
    </subcellularLocation>
</comment>
<dbReference type="SMART" id="SM00832">
    <property type="entry name" value="C8"/>
    <property type="match status" value="6"/>
</dbReference>
<dbReference type="SUPFAM" id="SSF57567">
    <property type="entry name" value="Serine protease inhibitors"/>
    <property type="match status" value="6"/>
</dbReference>
<dbReference type="Pfam" id="PF00094">
    <property type="entry name" value="VWD"/>
    <property type="match status" value="7"/>
</dbReference>
<dbReference type="InterPro" id="IPR025615">
    <property type="entry name" value="TILa_dom"/>
</dbReference>
<feature type="domain" description="VWFD" evidence="6">
    <location>
        <begin position="890"/>
        <end position="1069"/>
    </location>
</feature>